<dbReference type="Pfam" id="PF05354">
    <property type="entry name" value="Phage_attach"/>
    <property type="match status" value="1"/>
</dbReference>
<comment type="caution">
    <text evidence="1">The sequence shown here is derived from an EMBL/GenBank/DDBJ whole genome shotgun (WGS) entry which is preliminary data.</text>
</comment>
<dbReference type="Proteomes" id="UP001309705">
    <property type="component" value="Unassembled WGS sequence"/>
</dbReference>
<dbReference type="InterPro" id="IPR053734">
    <property type="entry name" value="Phage_Head-Tail_Connect_sf"/>
</dbReference>
<proteinExistence type="predicted"/>
<name>A0ABU6JT28_9GAMM</name>
<sequence length="112" mass="12445">MPVNWDINLLQPLQNVFGETVNYRPTGAEAYDITGIFDRAYTRDVEPMDPGDPTVNTTRPVLGVRDASFAALPKKGDRVYVYRVETLFVVSDVQPDSHGGMRLELNRVGSSS</sequence>
<accession>A0ABU6JT28</accession>
<dbReference type="Gene3D" id="2.40.10.180">
    <property type="entry name" value="Phage tail proteins"/>
    <property type="match status" value="1"/>
</dbReference>
<gene>
    <name evidence="1" type="ORF">VSX58_13765</name>
</gene>
<dbReference type="InterPro" id="IPR008018">
    <property type="entry name" value="Phage_tail_attach_FII"/>
</dbReference>
<evidence type="ECO:0008006" key="3">
    <source>
        <dbReference type="Google" id="ProtNLM"/>
    </source>
</evidence>
<evidence type="ECO:0000313" key="1">
    <source>
        <dbReference type="EMBL" id="MEC5343662.1"/>
    </source>
</evidence>
<evidence type="ECO:0000313" key="2">
    <source>
        <dbReference type="Proteomes" id="UP001309705"/>
    </source>
</evidence>
<dbReference type="EMBL" id="JAYWTM010000011">
    <property type="protein sequence ID" value="MEC5343662.1"/>
    <property type="molecule type" value="Genomic_DNA"/>
</dbReference>
<dbReference type="RefSeq" id="WP_327618587.1">
    <property type="nucleotide sequence ID" value="NZ_JAYWTM010000011.1"/>
</dbReference>
<keyword evidence="2" id="KW-1185">Reference proteome</keyword>
<protein>
    <recommendedName>
        <fullName evidence="3">Phage protein</fullName>
    </recommendedName>
</protein>
<organism evidence="1 2">
    <name type="scientific">Brenneria populi</name>
    <dbReference type="NCBI Taxonomy" id="1505588"/>
    <lineage>
        <taxon>Bacteria</taxon>
        <taxon>Pseudomonadati</taxon>
        <taxon>Pseudomonadota</taxon>
        <taxon>Gammaproteobacteria</taxon>
        <taxon>Enterobacterales</taxon>
        <taxon>Pectobacteriaceae</taxon>
        <taxon>Brenneria</taxon>
    </lineage>
</organism>
<reference evidence="1 2" key="1">
    <citation type="journal article" date="2017" name="Int. J. Syst. Evol. Microbiol.">
        <title>Brenneria populi subsp. brevivirga subsp. nov. isolated from symptomatic bark of Populus x euramericana canker, and description of Brenneria populi subsp. populi subsp. nov.</title>
        <authorList>
            <person name="Zheng M.H."/>
            <person name="Piao C.G."/>
            <person name="Xue H."/>
            <person name="Guo M.W."/>
            <person name="Li Y."/>
        </authorList>
    </citation>
    <scope>NUCLEOTIDE SEQUENCE [LARGE SCALE GENOMIC DNA]</scope>
    <source>
        <strain evidence="1 2">D9-5</strain>
    </source>
</reference>